<feature type="compositionally biased region" description="Polar residues" evidence="1">
    <location>
        <begin position="281"/>
        <end position="292"/>
    </location>
</feature>
<feature type="compositionally biased region" description="Gly residues" evidence="1">
    <location>
        <begin position="362"/>
        <end position="394"/>
    </location>
</feature>
<dbReference type="InterPro" id="IPR012337">
    <property type="entry name" value="RNaseH-like_sf"/>
</dbReference>
<sequence length="394" mass="43957">MFRSDRWLQSTFAGTLDGKEVEGIINSSNFWDRVFKLVQIIEPLYEILRVVDKDRRPSIGLVYVKLEATKKKIRDVSPQYAHLVLDVVEDRWDRQMSRDLHKAAYCLHPAYHYTHELAYEDDLTASFTRVVQRLSRSPLQTADAIDETSIGLSTSKQIVEFDMHDQFNMKNFREAIRGFAEPSAITSRKHVEGGKERGEYELDEEADDPEDPPRLNTFLAKAVAEATAEEEGDRGDVGQPYSPQFQADLEAEVDLLGDRTGACRGHGHDDDFKRLMEGLPRTQSFREAPSQSRRTESSAYVVAPSQSRRPPSLSQLVKGKQIAQESRPKKIGATESRPLKELLYESHLPQYRKRRVGDSSSNGGGGGGGDTPLRGGGGDNDQGGGGGGIAFTKE</sequence>
<dbReference type="OrthoDB" id="2017576at2759"/>
<feature type="region of interest" description="Disordered" evidence="1">
    <location>
        <begin position="187"/>
        <end position="213"/>
    </location>
</feature>
<evidence type="ECO:0000313" key="2">
    <source>
        <dbReference type="EMBL" id="MQM12876.1"/>
    </source>
</evidence>
<organism evidence="2 3">
    <name type="scientific">Colocasia esculenta</name>
    <name type="common">Wild taro</name>
    <name type="synonym">Arum esculentum</name>
    <dbReference type="NCBI Taxonomy" id="4460"/>
    <lineage>
        <taxon>Eukaryota</taxon>
        <taxon>Viridiplantae</taxon>
        <taxon>Streptophyta</taxon>
        <taxon>Embryophyta</taxon>
        <taxon>Tracheophyta</taxon>
        <taxon>Spermatophyta</taxon>
        <taxon>Magnoliopsida</taxon>
        <taxon>Liliopsida</taxon>
        <taxon>Araceae</taxon>
        <taxon>Aroideae</taxon>
        <taxon>Colocasieae</taxon>
        <taxon>Colocasia</taxon>
    </lineage>
</organism>
<proteinExistence type="predicted"/>
<feature type="compositionally biased region" description="Acidic residues" evidence="1">
    <location>
        <begin position="201"/>
        <end position="210"/>
    </location>
</feature>
<reference evidence="2" key="1">
    <citation type="submission" date="2017-07" db="EMBL/GenBank/DDBJ databases">
        <title>Taro Niue Genome Assembly and Annotation.</title>
        <authorList>
            <person name="Atibalentja N."/>
            <person name="Keating K."/>
            <person name="Fields C.J."/>
        </authorList>
    </citation>
    <scope>NUCLEOTIDE SEQUENCE</scope>
    <source>
        <strain evidence="2">Niue_2</strain>
        <tissue evidence="2">Leaf</tissue>
    </source>
</reference>
<dbReference type="SUPFAM" id="SSF53098">
    <property type="entry name" value="Ribonuclease H-like"/>
    <property type="match status" value="1"/>
</dbReference>
<accession>A0A843WXW1</accession>
<protein>
    <submittedName>
        <fullName evidence="2">Uncharacterized protein</fullName>
    </submittedName>
</protein>
<gene>
    <name evidence="2" type="ORF">Taro_045795</name>
</gene>
<keyword evidence="3" id="KW-1185">Reference proteome</keyword>
<feature type="region of interest" description="Disordered" evidence="1">
    <location>
        <begin position="281"/>
        <end position="394"/>
    </location>
</feature>
<name>A0A843WXW1_COLES</name>
<feature type="compositionally biased region" description="Basic and acidic residues" evidence="1">
    <location>
        <begin position="189"/>
        <end position="200"/>
    </location>
</feature>
<dbReference type="EMBL" id="NMUH01005483">
    <property type="protein sequence ID" value="MQM12876.1"/>
    <property type="molecule type" value="Genomic_DNA"/>
</dbReference>
<dbReference type="AlphaFoldDB" id="A0A843WXW1"/>
<evidence type="ECO:0000256" key="1">
    <source>
        <dbReference type="SAM" id="MobiDB-lite"/>
    </source>
</evidence>
<feature type="compositionally biased region" description="Low complexity" evidence="1">
    <location>
        <begin position="304"/>
        <end position="316"/>
    </location>
</feature>
<dbReference type="Proteomes" id="UP000652761">
    <property type="component" value="Unassembled WGS sequence"/>
</dbReference>
<comment type="caution">
    <text evidence="2">The sequence shown here is derived from an EMBL/GenBank/DDBJ whole genome shotgun (WGS) entry which is preliminary data.</text>
</comment>
<evidence type="ECO:0000313" key="3">
    <source>
        <dbReference type="Proteomes" id="UP000652761"/>
    </source>
</evidence>